<evidence type="ECO:0000313" key="8">
    <source>
        <dbReference type="Proteomes" id="UP001147830"/>
    </source>
</evidence>
<evidence type="ECO:0000313" key="7">
    <source>
        <dbReference type="EMBL" id="MCT7358611.1"/>
    </source>
</evidence>
<gene>
    <name evidence="7" type="ORF">NYR02_06210</name>
</gene>
<organism evidence="7 8">
    <name type="scientific">Thalassolituus pacificus</name>
    <dbReference type="NCBI Taxonomy" id="2975440"/>
    <lineage>
        <taxon>Bacteria</taxon>
        <taxon>Pseudomonadati</taxon>
        <taxon>Pseudomonadota</taxon>
        <taxon>Gammaproteobacteria</taxon>
        <taxon>Oceanospirillales</taxon>
        <taxon>Oceanospirillaceae</taxon>
        <taxon>Thalassolituus</taxon>
    </lineage>
</organism>
<keyword evidence="3 7" id="KW-0238">DNA-binding</keyword>
<feature type="domain" description="Tyr recombinase" evidence="5">
    <location>
        <begin position="191"/>
        <end position="357"/>
    </location>
</feature>
<comment type="similarity">
    <text evidence="1">Belongs to the 'phage' integrase family.</text>
</comment>
<keyword evidence="4" id="KW-0233">DNA recombination</keyword>
<keyword evidence="8" id="KW-1185">Reference proteome</keyword>
<dbReference type="SUPFAM" id="SSF54171">
    <property type="entry name" value="DNA-binding domain"/>
    <property type="match status" value="1"/>
</dbReference>
<evidence type="ECO:0000259" key="5">
    <source>
        <dbReference type="Pfam" id="PF00589"/>
    </source>
</evidence>
<dbReference type="Gene3D" id="3.30.160.60">
    <property type="entry name" value="Classic Zinc Finger"/>
    <property type="match status" value="1"/>
</dbReference>
<dbReference type="InterPro" id="IPR015094">
    <property type="entry name" value="Integrase_lambda-typ_DNA-bd_N"/>
</dbReference>
<evidence type="ECO:0000256" key="4">
    <source>
        <dbReference type="ARBA" id="ARBA00023172"/>
    </source>
</evidence>
<feature type="domain" description="Integrase lambda-type N-terminal DNA-binding" evidence="6">
    <location>
        <begin position="1"/>
        <end position="57"/>
    </location>
</feature>
<dbReference type="Proteomes" id="UP001147830">
    <property type="component" value="Unassembled WGS sequence"/>
</dbReference>
<name>A0A9X2WDV9_9GAMM</name>
<dbReference type="GO" id="GO:0006310">
    <property type="term" value="P:DNA recombination"/>
    <property type="evidence" value="ECO:0007669"/>
    <property type="project" value="UniProtKB-KW"/>
</dbReference>
<reference evidence="7" key="2">
    <citation type="submission" date="2022-08" db="EMBL/GenBank/DDBJ databases">
        <authorList>
            <person name="Dong C."/>
        </authorList>
    </citation>
    <scope>NUCLEOTIDE SEQUENCE</scope>
    <source>
        <strain evidence="7">59MF3M-4</strain>
    </source>
</reference>
<dbReference type="Pfam" id="PF00589">
    <property type="entry name" value="Phage_integrase"/>
    <property type="match status" value="1"/>
</dbReference>
<dbReference type="EMBL" id="JAOANI010000014">
    <property type="protein sequence ID" value="MCT7358611.1"/>
    <property type="molecule type" value="Genomic_DNA"/>
</dbReference>
<reference evidence="7" key="1">
    <citation type="journal article" date="2022" name="Front. Microbiol.">
        <title>Genome-based taxonomic rearrangement of Oceanobacter-related bacteria including the description of Thalassolituus hydrocarbonoclasticus sp. nov. and Thalassolituus pacificus sp. nov. and emended description of the genus Thalassolituus.</title>
        <authorList>
            <person name="Dong C."/>
            <person name="Wei L."/>
            <person name="Wang J."/>
            <person name="Lai Q."/>
            <person name="Huang Z."/>
            <person name="Shao Z."/>
        </authorList>
    </citation>
    <scope>NUCLEOTIDE SEQUENCE</scope>
    <source>
        <strain evidence="7">59MF3M-4</strain>
    </source>
</reference>
<dbReference type="GO" id="GO:0008907">
    <property type="term" value="F:integrase activity"/>
    <property type="evidence" value="ECO:0007669"/>
    <property type="project" value="InterPro"/>
</dbReference>
<evidence type="ECO:0000256" key="1">
    <source>
        <dbReference type="ARBA" id="ARBA00008857"/>
    </source>
</evidence>
<dbReference type="InterPro" id="IPR002104">
    <property type="entry name" value="Integrase_catalytic"/>
</dbReference>
<dbReference type="RefSeq" id="WP_260975508.1">
    <property type="nucleotide sequence ID" value="NZ_JAOANI010000014.1"/>
</dbReference>
<dbReference type="Gene3D" id="1.10.150.130">
    <property type="match status" value="1"/>
</dbReference>
<evidence type="ECO:0000256" key="2">
    <source>
        <dbReference type="ARBA" id="ARBA00022908"/>
    </source>
</evidence>
<proteinExistence type="inferred from homology"/>
<dbReference type="GO" id="GO:0003677">
    <property type="term" value="F:DNA binding"/>
    <property type="evidence" value="ECO:0007669"/>
    <property type="project" value="UniProtKB-KW"/>
</dbReference>
<dbReference type="InterPro" id="IPR010998">
    <property type="entry name" value="Integrase_recombinase_N"/>
</dbReference>
<dbReference type="InterPro" id="IPR016177">
    <property type="entry name" value="DNA-bd_dom_sf"/>
</dbReference>
<dbReference type="SUPFAM" id="SSF56349">
    <property type="entry name" value="DNA breaking-rejoining enzymes"/>
    <property type="match status" value="1"/>
</dbReference>
<dbReference type="AlphaFoldDB" id="A0A9X2WDV9"/>
<dbReference type="InterPro" id="IPR011010">
    <property type="entry name" value="DNA_brk_join_enz"/>
</dbReference>
<protein>
    <submittedName>
        <fullName evidence="7">Phage integrase Arm DNA-binding domain-containing protein</fullName>
    </submittedName>
</protein>
<evidence type="ECO:0000256" key="3">
    <source>
        <dbReference type="ARBA" id="ARBA00023125"/>
    </source>
</evidence>
<accession>A0A9X2WDV9</accession>
<sequence length="369" mass="42671">MARQRTKANSDLPENLYRYGRDNQYFRYRHPQTGKMHGMGSDKIKAIAAAKKLNHILMKPSDLVRAVLDSSHESFANCIRRYQEERQPLESLKPATVKLENYRLNALSKDLGHYFADDLTVKACAEWLDGFKGNAYTKHRGTLIKVCTFAVSKGLMRLNVGLNTMTAPRLTEKKRRRPLSKEWYDLIYQGAPEWLQVAMALALVTLQRRGDLVLARYDDIEGYRLKIIQAKTEQHGHRAFLKIHIGESLAGIIERSQQIKPLNCPFIVHRLPARRIPFDGQEHHGQIQGDYLGKTFQKVRDQISVFKEMEPEERPTFHEIRALGGALYLRQGFSKEYVNLLMGHTTQKMTDDYTDRHQQWTECAAELVF</sequence>
<evidence type="ECO:0000259" key="6">
    <source>
        <dbReference type="Pfam" id="PF09003"/>
    </source>
</evidence>
<dbReference type="InterPro" id="IPR013762">
    <property type="entry name" value="Integrase-like_cat_sf"/>
</dbReference>
<dbReference type="Gene3D" id="1.10.443.10">
    <property type="entry name" value="Intergrase catalytic core"/>
    <property type="match status" value="1"/>
</dbReference>
<comment type="caution">
    <text evidence="7">The sequence shown here is derived from an EMBL/GenBank/DDBJ whole genome shotgun (WGS) entry which is preliminary data.</text>
</comment>
<dbReference type="Pfam" id="PF09003">
    <property type="entry name" value="Arm-DNA-bind_1"/>
    <property type="match status" value="1"/>
</dbReference>
<keyword evidence="2" id="KW-0229">DNA integration</keyword>